<evidence type="ECO:0000313" key="1">
    <source>
        <dbReference type="Proteomes" id="UP000887580"/>
    </source>
</evidence>
<accession>A0AC35FMJ5</accession>
<dbReference type="WBParaSite" id="PS1159_v2.g18534.t1">
    <property type="protein sequence ID" value="PS1159_v2.g18534.t1"/>
    <property type="gene ID" value="PS1159_v2.g18534"/>
</dbReference>
<proteinExistence type="predicted"/>
<organism evidence="1 2">
    <name type="scientific">Panagrolaimus sp. PS1159</name>
    <dbReference type="NCBI Taxonomy" id="55785"/>
    <lineage>
        <taxon>Eukaryota</taxon>
        <taxon>Metazoa</taxon>
        <taxon>Ecdysozoa</taxon>
        <taxon>Nematoda</taxon>
        <taxon>Chromadorea</taxon>
        <taxon>Rhabditida</taxon>
        <taxon>Tylenchina</taxon>
        <taxon>Panagrolaimomorpha</taxon>
        <taxon>Panagrolaimoidea</taxon>
        <taxon>Panagrolaimidae</taxon>
        <taxon>Panagrolaimus</taxon>
    </lineage>
</organism>
<sequence length="369" mass="43155">MGVEVRRAAAARSKKGASPPIFSNEFIIQNHGDIMSCILMVIALGFFFQFSTPFSTLFVLPQYNESVQLPKDFEPQTYYRAGIWDWPAIFFYTIVWITAHCIIQEYFLDKIQRKLHMSKTRMSKFNESGQLAFFGLYSFIHSGTILYELGIHKDITGVWNGYPDIHRYMNMSTKFYFILHIAYWLHQFPEFYFQKVRKEDIPHRAFYSTIFLVLTTAAYFSGFVRVGALLLFLEGILLFVFHSSRALYFAEKTNTPLSGFKVWNVVFVVVRFISVVVSVLTFWYGFRSIEVPFIEPTKPNFNTTVVRINTLIVVLGLQFYNLWNFFTFHFGRFREKSVKIQDKKKNTAVKPTKKDKSKDSDSEGSKKQK</sequence>
<evidence type="ECO:0000313" key="2">
    <source>
        <dbReference type="WBParaSite" id="PS1159_v2.g18534.t1"/>
    </source>
</evidence>
<protein>
    <submittedName>
        <fullName evidence="2">TLC domain-containing protein</fullName>
    </submittedName>
</protein>
<reference evidence="2" key="1">
    <citation type="submission" date="2022-11" db="UniProtKB">
        <authorList>
            <consortium name="WormBaseParasite"/>
        </authorList>
    </citation>
    <scope>IDENTIFICATION</scope>
</reference>
<dbReference type="Proteomes" id="UP000887580">
    <property type="component" value="Unplaced"/>
</dbReference>
<name>A0AC35FMJ5_9BILA</name>